<name>A0A8D8UWV6_9HEMI</name>
<accession>A0A8D8UWV6</accession>
<evidence type="ECO:0000313" key="2">
    <source>
        <dbReference type="EMBL" id="CAG6713618.1"/>
    </source>
</evidence>
<keyword evidence="1" id="KW-0472">Membrane</keyword>
<sequence>MTINKVGKVKKIKFYVLFFYNYLPQNYIPIYFFSLKIERFFNIKRVFFFKYMRNLFIFISKYIVICIGRCFQTPTSIQGESFQVTLLIFSAPVEYTTNKYSEIFS</sequence>
<dbReference type="EMBL" id="HBUF01350790">
    <property type="protein sequence ID" value="CAG6713619.1"/>
    <property type="molecule type" value="Transcribed_RNA"/>
</dbReference>
<dbReference type="EMBL" id="HBUF01350789">
    <property type="protein sequence ID" value="CAG6713618.1"/>
    <property type="molecule type" value="Transcribed_RNA"/>
</dbReference>
<keyword evidence="1" id="KW-1133">Transmembrane helix</keyword>
<protein>
    <submittedName>
        <fullName evidence="2">Uncharacterized protein</fullName>
    </submittedName>
</protein>
<evidence type="ECO:0000256" key="1">
    <source>
        <dbReference type="SAM" id="Phobius"/>
    </source>
</evidence>
<dbReference type="AlphaFoldDB" id="A0A8D8UWV6"/>
<keyword evidence="1" id="KW-0812">Transmembrane</keyword>
<feature type="transmembrane region" description="Helical" evidence="1">
    <location>
        <begin position="12"/>
        <end position="32"/>
    </location>
</feature>
<proteinExistence type="predicted"/>
<organism evidence="2">
    <name type="scientific">Cacopsylla melanoneura</name>
    <dbReference type="NCBI Taxonomy" id="428564"/>
    <lineage>
        <taxon>Eukaryota</taxon>
        <taxon>Metazoa</taxon>
        <taxon>Ecdysozoa</taxon>
        <taxon>Arthropoda</taxon>
        <taxon>Hexapoda</taxon>
        <taxon>Insecta</taxon>
        <taxon>Pterygota</taxon>
        <taxon>Neoptera</taxon>
        <taxon>Paraneoptera</taxon>
        <taxon>Hemiptera</taxon>
        <taxon>Sternorrhyncha</taxon>
        <taxon>Psylloidea</taxon>
        <taxon>Psyllidae</taxon>
        <taxon>Psyllinae</taxon>
        <taxon>Cacopsylla</taxon>
    </lineage>
</organism>
<reference evidence="2" key="1">
    <citation type="submission" date="2021-05" db="EMBL/GenBank/DDBJ databases">
        <authorList>
            <person name="Alioto T."/>
            <person name="Alioto T."/>
            <person name="Gomez Garrido J."/>
        </authorList>
    </citation>
    <scope>NUCLEOTIDE SEQUENCE</scope>
</reference>